<dbReference type="EMBL" id="FOKG01000014">
    <property type="protein sequence ID" value="SFB49468.1"/>
    <property type="molecule type" value="Genomic_DNA"/>
</dbReference>
<dbReference type="OrthoDB" id="3313948at2"/>
<sequence length="445" mass="50764">MPLLNDMPLERTNQIFRHPIHQDGVGALVRLITALRQCRSAEDFYDFQQDLLARVLEVQEHRAGCRRVAKLLRQGKAVPADAPELRSTDSATSPETWDLEADVCERVDRQLRSVADGLAWRVFSYDRRVIIALSRNQHPGPMVGKKGLAAEREFVTDWWHDERRFVLLHDLTSCLTIGDATSFKEIGNDYEAYLHEIKSDPNRTVSRQLRRQRMAEEAIRSGGPLPGDLPGRLVPLDIAYKTHLDLLSTAFDLAHDRGVQGMKVPGGRALVATDIVRGYELWSERELIDRTAVEHLQTVKRARILDVGHLVYARSDDLVARSPTMPPWSIYPLSPALCARLITDYAMYFVTMSSEPLLAALDDVGLAAEWVLPRDQETVRPDEVVLRAHRGTRTIELRWAEMQRRLLLEMADLPMWAEGAAQLMDRNDSGRHPWQSFTEEWKVWA</sequence>
<organism evidence="1 2">
    <name type="scientific">Amycolatopsis marina</name>
    <dbReference type="NCBI Taxonomy" id="490629"/>
    <lineage>
        <taxon>Bacteria</taxon>
        <taxon>Bacillati</taxon>
        <taxon>Actinomycetota</taxon>
        <taxon>Actinomycetes</taxon>
        <taxon>Pseudonocardiales</taxon>
        <taxon>Pseudonocardiaceae</taxon>
        <taxon>Amycolatopsis</taxon>
    </lineage>
</organism>
<gene>
    <name evidence="1" type="ORF">SAMN05216266_11440</name>
</gene>
<dbReference type="RefSeq" id="WP_143101885.1">
    <property type="nucleotide sequence ID" value="NZ_FOKG01000014.1"/>
</dbReference>
<evidence type="ECO:0000313" key="2">
    <source>
        <dbReference type="Proteomes" id="UP000243799"/>
    </source>
</evidence>
<reference evidence="2" key="1">
    <citation type="submission" date="2016-10" db="EMBL/GenBank/DDBJ databases">
        <authorList>
            <person name="Varghese N."/>
            <person name="Submissions S."/>
        </authorList>
    </citation>
    <scope>NUCLEOTIDE SEQUENCE [LARGE SCALE GENOMIC DNA]</scope>
    <source>
        <strain evidence="2">CGMCC 4.3568</strain>
    </source>
</reference>
<keyword evidence="2" id="KW-1185">Reference proteome</keyword>
<accession>A0A1I1BL41</accession>
<name>A0A1I1BL41_9PSEU</name>
<dbReference type="AlphaFoldDB" id="A0A1I1BL41"/>
<dbReference type="Proteomes" id="UP000243799">
    <property type="component" value="Unassembled WGS sequence"/>
</dbReference>
<evidence type="ECO:0000313" key="1">
    <source>
        <dbReference type="EMBL" id="SFB49468.1"/>
    </source>
</evidence>
<protein>
    <submittedName>
        <fullName evidence="1">Uncharacterized protein</fullName>
    </submittedName>
</protein>
<proteinExistence type="predicted"/>